<dbReference type="GO" id="GO:0008777">
    <property type="term" value="F:acetylornithine deacetylase activity"/>
    <property type="evidence" value="ECO:0007669"/>
    <property type="project" value="UniProtKB-EC"/>
</dbReference>
<evidence type="ECO:0000313" key="7">
    <source>
        <dbReference type="Proteomes" id="UP001549251"/>
    </source>
</evidence>
<dbReference type="InterPro" id="IPR002933">
    <property type="entry name" value="Peptidase_M20"/>
</dbReference>
<accession>A0ABV2PUE4</accession>
<evidence type="ECO:0000256" key="1">
    <source>
        <dbReference type="ARBA" id="ARBA00022723"/>
    </source>
</evidence>
<comment type="cofactor">
    <cofactor evidence="4">
        <name>Co(2+)</name>
        <dbReference type="ChEBI" id="CHEBI:48828"/>
    </cofactor>
    <text evidence="4">Binds 1 Co(2+) ion per subunit.</text>
</comment>
<dbReference type="InterPro" id="IPR036264">
    <property type="entry name" value="Bact_exopeptidase_dim_dom"/>
</dbReference>
<dbReference type="Gene3D" id="3.40.630.10">
    <property type="entry name" value="Zn peptidases"/>
    <property type="match status" value="2"/>
</dbReference>
<dbReference type="InterPro" id="IPR043697">
    <property type="entry name" value="ACDase_ArgE'-like"/>
</dbReference>
<evidence type="ECO:0000256" key="3">
    <source>
        <dbReference type="ARBA" id="ARBA00023285"/>
    </source>
</evidence>
<feature type="active site" description="Proton donor/acceptor" evidence="4">
    <location>
        <position position="129"/>
    </location>
</feature>
<keyword evidence="4" id="KW-0028">Amino-acid biosynthesis</keyword>
<comment type="pathway">
    <text evidence="4">Amino-acid biosynthesis; L-arginine biosynthesis.</text>
</comment>
<feature type="binding site" evidence="4">
    <location>
        <position position="71"/>
    </location>
    <ligand>
        <name>Co(2+)</name>
        <dbReference type="ChEBI" id="CHEBI:48828"/>
    </ligand>
</feature>
<dbReference type="SUPFAM" id="SSF53187">
    <property type="entry name" value="Zn-dependent exopeptidases"/>
    <property type="match status" value="1"/>
</dbReference>
<keyword evidence="1 4" id="KW-0479">Metal-binding</keyword>
<dbReference type="Pfam" id="PF07687">
    <property type="entry name" value="M20_dimer"/>
    <property type="match status" value="1"/>
</dbReference>
<keyword evidence="3 4" id="KW-0170">Cobalt</keyword>
<organism evidence="6 7">
    <name type="scientific">Rhodanobacter soli</name>
    <dbReference type="NCBI Taxonomy" id="590609"/>
    <lineage>
        <taxon>Bacteria</taxon>
        <taxon>Pseudomonadati</taxon>
        <taxon>Pseudomonadota</taxon>
        <taxon>Gammaproteobacteria</taxon>
        <taxon>Lysobacterales</taxon>
        <taxon>Rhodanobacteraceae</taxon>
        <taxon>Rhodanobacter</taxon>
    </lineage>
</organism>
<reference evidence="6 7" key="1">
    <citation type="submission" date="2024-06" db="EMBL/GenBank/DDBJ databases">
        <title>Sorghum-associated microbial communities from plants grown in Nebraska, USA.</title>
        <authorList>
            <person name="Schachtman D."/>
        </authorList>
    </citation>
    <scope>NUCLEOTIDE SEQUENCE [LARGE SCALE GENOMIC DNA]</scope>
    <source>
        <strain evidence="6 7">1757</strain>
    </source>
</reference>
<dbReference type="EMBL" id="JBEPSD010000001">
    <property type="protein sequence ID" value="MET4568218.1"/>
    <property type="molecule type" value="Genomic_DNA"/>
</dbReference>
<dbReference type="Pfam" id="PF01546">
    <property type="entry name" value="Peptidase_M20"/>
    <property type="match status" value="1"/>
</dbReference>
<keyword evidence="7" id="KW-1185">Reference proteome</keyword>
<dbReference type="InterPro" id="IPR011650">
    <property type="entry name" value="Peptidase_M20_dimer"/>
</dbReference>
<evidence type="ECO:0000256" key="2">
    <source>
        <dbReference type="ARBA" id="ARBA00022801"/>
    </source>
</evidence>
<evidence type="ECO:0000313" key="6">
    <source>
        <dbReference type="EMBL" id="MET4568218.1"/>
    </source>
</evidence>
<evidence type="ECO:0000259" key="5">
    <source>
        <dbReference type="Pfam" id="PF07687"/>
    </source>
</evidence>
<gene>
    <name evidence="4" type="primary">argE'</name>
    <name evidence="6" type="ORF">ABIE04_000545</name>
</gene>
<keyword evidence="2 4" id="KW-0378">Hydrolase</keyword>
<feature type="binding site" evidence="4">
    <location>
        <position position="187"/>
    </location>
    <ligand>
        <name>Co(2+)</name>
        <dbReference type="ChEBI" id="CHEBI:48828"/>
    </ligand>
</feature>
<feature type="binding site" evidence="4">
    <location>
        <position position="102"/>
    </location>
    <ligand>
        <name>Co(2+)</name>
        <dbReference type="ChEBI" id="CHEBI:48828"/>
    </ligand>
</feature>
<dbReference type="PANTHER" id="PTHR43808">
    <property type="entry name" value="ACETYLORNITHINE DEACETYLASE"/>
    <property type="match status" value="1"/>
</dbReference>
<comment type="similarity">
    <text evidence="4">Belongs to the peptidase M20A family. N-acetylcitrulline deacetylase subfamily.</text>
</comment>
<dbReference type="RefSeq" id="WP_354547056.1">
    <property type="nucleotide sequence ID" value="NZ_JBEPSD010000001.1"/>
</dbReference>
<protein>
    <recommendedName>
        <fullName evidence="4">N-acetyl-L-citrulline deacetylase</fullName>
        <shortName evidence="4">ACDase</shortName>
        <shortName evidence="4">Acetylcitrulline deacetylase</shortName>
        <ecNumber evidence="4">3.5.1.-</ecNumber>
    </recommendedName>
</protein>
<dbReference type="Gene3D" id="3.30.70.360">
    <property type="match status" value="1"/>
</dbReference>
<dbReference type="InterPro" id="IPR050072">
    <property type="entry name" value="Peptidase_M20A"/>
</dbReference>
<feature type="domain" description="Peptidase M20 dimerisation" evidence="5">
    <location>
        <begin position="196"/>
        <end position="302"/>
    </location>
</feature>
<dbReference type="SUPFAM" id="SSF55031">
    <property type="entry name" value="Bacterial exopeptidase dimerisation domain"/>
    <property type="match status" value="1"/>
</dbReference>
<evidence type="ECO:0000256" key="4">
    <source>
        <dbReference type="HAMAP-Rule" id="MF_02236"/>
    </source>
</evidence>
<dbReference type="EC" id="3.5.1.-" evidence="4"/>
<dbReference type="PANTHER" id="PTHR43808:SF31">
    <property type="entry name" value="N-ACETYL-L-CITRULLINE DEACETYLASE"/>
    <property type="match status" value="1"/>
</dbReference>
<dbReference type="Proteomes" id="UP001549251">
    <property type="component" value="Unassembled WGS sequence"/>
</dbReference>
<proteinExistence type="inferred from homology"/>
<sequence length="410" mass="42959">MSALLDATLKHLAALVGFDTRNPPRTIDTGGIFDYLRAQLPGFAVTVTDFGAGAVALHAVRGQPKVLFNVHLDTVPDSPAWTADPHTLRVTADRAIGLGACDIKGAAAALLAAANASDGDLALLFSTDEEANDARCIAGFLQAFPPLPAGEGRGEGTVGAGFPASAVPSPQPLSRGERGYQAVIVAEPTKGEAVLAHRGIQSVLMRFAGHAGHASGEQKPSDSALHQSVRWGNAALDFVAAQSHERFGGLTGLRFNIGRIEGGIKANMIAPSAEVRFGMRPLPTMDPDRLLMQFSTLVEPAPVEFTETFRGASLPAGDTANAEANRLVARDLADELGIPVGNAVDFWTEAALFSAAGYTAFVYGPGDIAQAHSADEWVALEQLERYAQTVCRIIGKSGQGRPVLDSRLHG</sequence>
<name>A0ABV2PUE4_9GAMM</name>
<comment type="caution">
    <text evidence="6">The sequence shown here is derived from an EMBL/GenBank/DDBJ whole genome shotgun (WGS) entry which is preliminary data.</text>
</comment>
<comment type="catalytic activity">
    <reaction evidence="4">
        <text>N(2)-acetyl-L-citrulline + H2O = L-citrulline + acetate</text>
        <dbReference type="Rhea" id="RHEA:61092"/>
        <dbReference type="ChEBI" id="CHEBI:15377"/>
        <dbReference type="ChEBI" id="CHEBI:30089"/>
        <dbReference type="ChEBI" id="CHEBI:57743"/>
        <dbReference type="ChEBI" id="CHEBI:58765"/>
    </reaction>
</comment>
<comment type="function">
    <text evidence="4">Catalyzes the deacetylation of N-acetyl-L-citrulline to produce L-citrulline. This is a step in an alternative arginine biosynthesis pathway.</text>
</comment>
<keyword evidence="4" id="KW-0055">Arginine biosynthesis</keyword>
<dbReference type="HAMAP" id="MF_02236">
    <property type="entry name" value="ACDase"/>
    <property type="match status" value="1"/>
</dbReference>
<dbReference type="NCBIfam" id="NF006439">
    <property type="entry name" value="PRK08737.1"/>
    <property type="match status" value="1"/>
</dbReference>